<dbReference type="EMBL" id="CACTIH010007305">
    <property type="protein sequence ID" value="CAA3008804.1"/>
    <property type="molecule type" value="Genomic_DNA"/>
</dbReference>
<evidence type="ECO:0000313" key="2">
    <source>
        <dbReference type="Proteomes" id="UP000594638"/>
    </source>
</evidence>
<dbReference type="Proteomes" id="UP000594638">
    <property type="component" value="Unassembled WGS sequence"/>
</dbReference>
<keyword evidence="2" id="KW-1185">Reference proteome</keyword>
<reference evidence="1 2" key="1">
    <citation type="submission" date="2019-12" db="EMBL/GenBank/DDBJ databases">
        <authorList>
            <person name="Alioto T."/>
            <person name="Alioto T."/>
            <person name="Gomez Garrido J."/>
        </authorList>
    </citation>
    <scope>NUCLEOTIDE SEQUENCE [LARGE SCALE GENOMIC DNA]</scope>
</reference>
<dbReference type="AlphaFoldDB" id="A0A8S0TUZ2"/>
<comment type="caution">
    <text evidence="1">The sequence shown here is derived from an EMBL/GenBank/DDBJ whole genome shotgun (WGS) entry which is preliminary data.</text>
</comment>
<proteinExistence type="predicted"/>
<accession>A0A8S0TUZ2</accession>
<sequence>MWSFLRETDLTLDRNIAQQRTEVGSHPKYGHYMTFEQHFNHLNTITKDHEGGGKARELTEYEFMKRVNFEDYEAASRTDDEAVTALVEREMEDGG</sequence>
<protein>
    <submittedName>
        <fullName evidence="1">Uncharacterized protein</fullName>
    </submittedName>
</protein>
<dbReference type="Gramene" id="OE9A110449T1">
    <property type="protein sequence ID" value="OE9A110449C1"/>
    <property type="gene ID" value="OE9A110449"/>
</dbReference>
<evidence type="ECO:0000313" key="1">
    <source>
        <dbReference type="EMBL" id="CAA3008804.1"/>
    </source>
</evidence>
<gene>
    <name evidence="1" type="ORF">OLEA9_A110449</name>
</gene>
<organism evidence="1 2">
    <name type="scientific">Olea europaea subsp. europaea</name>
    <dbReference type="NCBI Taxonomy" id="158383"/>
    <lineage>
        <taxon>Eukaryota</taxon>
        <taxon>Viridiplantae</taxon>
        <taxon>Streptophyta</taxon>
        <taxon>Embryophyta</taxon>
        <taxon>Tracheophyta</taxon>
        <taxon>Spermatophyta</taxon>
        <taxon>Magnoliopsida</taxon>
        <taxon>eudicotyledons</taxon>
        <taxon>Gunneridae</taxon>
        <taxon>Pentapetalae</taxon>
        <taxon>asterids</taxon>
        <taxon>lamiids</taxon>
        <taxon>Lamiales</taxon>
        <taxon>Oleaceae</taxon>
        <taxon>Oleeae</taxon>
        <taxon>Olea</taxon>
    </lineage>
</organism>
<name>A0A8S0TUZ2_OLEEU</name>